<dbReference type="EMBL" id="JAPWDS010000003">
    <property type="protein sequence ID" value="KAJ5502656.1"/>
    <property type="molecule type" value="Genomic_DNA"/>
</dbReference>
<gene>
    <name evidence="1" type="ORF">N7463_005530</name>
</gene>
<reference evidence="1" key="2">
    <citation type="journal article" date="2023" name="IMA Fungus">
        <title>Comparative genomic study of the Penicillium genus elucidates a diverse pangenome and 15 lateral gene transfer events.</title>
        <authorList>
            <person name="Petersen C."/>
            <person name="Sorensen T."/>
            <person name="Nielsen M.R."/>
            <person name="Sondergaard T.E."/>
            <person name="Sorensen J.L."/>
            <person name="Fitzpatrick D.A."/>
            <person name="Frisvad J.C."/>
            <person name="Nielsen K.L."/>
        </authorList>
    </citation>
    <scope>NUCLEOTIDE SEQUENCE</scope>
    <source>
        <strain evidence="1">IBT 29495</strain>
    </source>
</reference>
<proteinExistence type="predicted"/>
<sequence>MSPSTIYNHAALDKLRGSSSAILGVIVEFAAQEKFLINIGPNKAEKKPTVLVELGGYIGYSAIYFGEAMRQARRETQKDLRLWSLEFDPLIASIAMNLIELAGLSDIVKVICEELGLLKPGALVLADNILNPGASEFRYVRHHVDFQSWAVKGLIVPGDFEDELEVSRVQ</sequence>
<dbReference type="PANTHER" id="PTHR43836">
    <property type="entry name" value="CATECHOL O-METHYLTRANSFERASE 1-RELATED"/>
    <property type="match status" value="1"/>
</dbReference>
<keyword evidence="2" id="KW-1185">Reference proteome</keyword>
<name>A0A9X0C5R4_9EURO</name>
<protein>
    <submittedName>
        <fullName evidence="1">S-adenosyl-L-methionine-dependent methyltransferase</fullName>
    </submittedName>
</protein>
<keyword evidence="1" id="KW-0489">Methyltransferase</keyword>
<reference evidence="1" key="1">
    <citation type="submission" date="2022-12" db="EMBL/GenBank/DDBJ databases">
        <authorList>
            <person name="Petersen C."/>
        </authorList>
    </citation>
    <scope>NUCLEOTIDE SEQUENCE</scope>
    <source>
        <strain evidence="1">IBT 29495</strain>
    </source>
</reference>
<dbReference type="AlphaFoldDB" id="A0A9X0C5R4"/>
<dbReference type="OrthoDB" id="186626at2759"/>
<dbReference type="InterPro" id="IPR029063">
    <property type="entry name" value="SAM-dependent_MTases_sf"/>
</dbReference>
<dbReference type="PANTHER" id="PTHR43836:SF2">
    <property type="entry name" value="CATECHOL O-METHYLTRANSFERASE 1-RELATED"/>
    <property type="match status" value="1"/>
</dbReference>
<comment type="caution">
    <text evidence="1">The sequence shown here is derived from an EMBL/GenBank/DDBJ whole genome shotgun (WGS) entry which is preliminary data.</text>
</comment>
<accession>A0A9X0C5R4</accession>
<dbReference type="GO" id="GO:0032259">
    <property type="term" value="P:methylation"/>
    <property type="evidence" value="ECO:0007669"/>
    <property type="project" value="UniProtKB-KW"/>
</dbReference>
<dbReference type="Proteomes" id="UP001149954">
    <property type="component" value="Unassembled WGS sequence"/>
</dbReference>
<organism evidence="1 2">
    <name type="scientific">Penicillium fimorum</name>
    <dbReference type="NCBI Taxonomy" id="1882269"/>
    <lineage>
        <taxon>Eukaryota</taxon>
        <taxon>Fungi</taxon>
        <taxon>Dikarya</taxon>
        <taxon>Ascomycota</taxon>
        <taxon>Pezizomycotina</taxon>
        <taxon>Eurotiomycetes</taxon>
        <taxon>Eurotiomycetidae</taxon>
        <taxon>Eurotiales</taxon>
        <taxon>Aspergillaceae</taxon>
        <taxon>Penicillium</taxon>
    </lineage>
</organism>
<dbReference type="SUPFAM" id="SSF53335">
    <property type="entry name" value="S-adenosyl-L-methionine-dependent methyltransferases"/>
    <property type="match status" value="1"/>
</dbReference>
<dbReference type="Gene3D" id="3.40.50.150">
    <property type="entry name" value="Vaccinia Virus protein VP39"/>
    <property type="match status" value="2"/>
</dbReference>
<dbReference type="GO" id="GO:0008171">
    <property type="term" value="F:O-methyltransferase activity"/>
    <property type="evidence" value="ECO:0007669"/>
    <property type="project" value="TreeGrafter"/>
</dbReference>
<evidence type="ECO:0000313" key="2">
    <source>
        <dbReference type="Proteomes" id="UP001149954"/>
    </source>
</evidence>
<evidence type="ECO:0000313" key="1">
    <source>
        <dbReference type="EMBL" id="KAJ5502656.1"/>
    </source>
</evidence>
<keyword evidence="1" id="KW-0808">Transferase</keyword>